<dbReference type="PROSITE" id="PS50235">
    <property type="entry name" value="USP_3"/>
    <property type="match status" value="1"/>
</dbReference>
<dbReference type="AlphaFoldDB" id="T1HUH2"/>
<dbReference type="EnsemblMetazoa" id="RPRC007692-RA">
    <property type="protein sequence ID" value="RPRC007692-PA"/>
    <property type="gene ID" value="RPRC007692"/>
</dbReference>
<dbReference type="GO" id="GO:0016477">
    <property type="term" value="P:cell migration"/>
    <property type="evidence" value="ECO:0007669"/>
    <property type="project" value="TreeGrafter"/>
</dbReference>
<dbReference type="SUPFAM" id="SSF54001">
    <property type="entry name" value="Cysteine proteinases"/>
    <property type="match status" value="1"/>
</dbReference>
<dbReference type="Pfam" id="PF12030">
    <property type="entry name" value="DUF3517"/>
    <property type="match status" value="2"/>
</dbReference>
<dbReference type="GO" id="GO:0005829">
    <property type="term" value="C:cytosol"/>
    <property type="evidence" value="ECO:0007669"/>
    <property type="project" value="TreeGrafter"/>
</dbReference>
<dbReference type="eggNOG" id="KOG1866">
    <property type="taxonomic scope" value="Eukaryota"/>
</dbReference>
<dbReference type="Proteomes" id="UP000015103">
    <property type="component" value="Unassembled WGS sequence"/>
</dbReference>
<dbReference type="CDD" id="cd02659">
    <property type="entry name" value="peptidase_C19C"/>
    <property type="match status" value="1"/>
</dbReference>
<dbReference type="HOGENOM" id="CLU_007685_0_0_1"/>
<protein>
    <submittedName>
        <fullName evidence="3">USP domain-containing protein</fullName>
    </submittedName>
</protein>
<evidence type="ECO:0000313" key="3">
    <source>
        <dbReference type="EnsemblMetazoa" id="RPRC007692-PA"/>
    </source>
</evidence>
<dbReference type="InterPro" id="IPR021905">
    <property type="entry name" value="DUF3517"/>
</dbReference>
<feature type="compositionally biased region" description="Polar residues" evidence="2">
    <location>
        <begin position="1036"/>
        <end position="1051"/>
    </location>
</feature>
<sequence>MTLVLNPTALEDLLEDKKWTNFIIDLVLLCNNRTVRMVAAEQFLLMVTLGNSQKPLHFSITLLFSVLHTLVRDYAKNSHEYFQLLCRLINFSCMYNCPLPSAETLLYNEIKWLKLVKDQVKSTGKTGVEEAVLDGHLGIAKELFSFMSPEIKYQIGSDESSGGNLIRELVEDFIFPASKMMLHLQRTGELIADQAVPVCNSPLTLSSAFELLVSLCDNCVANMRLLVNMLTDMFYSDSEEGLQEWDYLPPIGPRPTCGFVGLKNAGATCYMNSVLQQLYMVTSIRQGLLAAEGATSDSEDFYTTDTESIISNSGDQEEKSSLEESRKEYNIGILKQVQAIFGHLAYSKLQYYIPKGLWKHFKLQGEPVNLREQQDAVEFFMSLIESIDDALKALGQEQIMSKILGGSYSDQKICKGCPHRYSKEEPFSVISVDIRNQSTLQDSLEQYVKGELLEGADAYHCDKCNKKVVTVKRLCVKKLPPILTIQLKRFEYDYERVCAIKFNDYFEFPRLLDMEPYTVSGLAKIEGEVDCDYNDSPKDVSTKYQLSGIVVHSGQASGGHYYSYILHRLKDGTSKWYKFDDGEVTECKMEDDEEMKSQCFGGEYTGEVFDHMLKRMTYRRQKRWWNAYMLYYTRQDAEDESLVKSMNQLSICDSKHGLMKMPLSIERSVRRQNISFMHTRNQFSAEYFQFMRRLATCTIPPPSRQHNADKCGPDAEELSLLSVQIVSRFLFHTGFHTKKCLRGQATDWFCEYLLTCPSTEVRTVFMKLVVFLAHYSLPDGPCPSPMVNAPTILLDPKATMSDHLLLAVLSMLHKEVSENGRHLFHYFSLFFMYASLGLQEKMQLLKGQQPLPNPYGETNPGECLMPIQPQAEEILFGRSRSLSYIKKIIEDCQATEEGSKMLKYCCWENPHFSRTVLSELLWQIAFAYCHELRHHIDLLLAVVTIEDSWLSHRLHNALKGVPDEREGLFDTIQRSKSHYQKRAYQCIKCLVALFTECRPALQLLHSNAEFKQKWTLAIEWLQDELERRPYGSNTQYSFNSWSPPAQSNDSANGFYLERSPSARKTLERACELCPDDEPEIDCEELELIQGEDAKPGPSHQQQVPQPQFSQQYLNLRPVERMGGGGCTEGTSWRGSDEDQSPAAPVVTSIVPSCQQQQTTTLNIQSPPAIATVTTTSNGVLQQSSPPPITTTSSTPSAPNSPTINNQS</sequence>
<feature type="region of interest" description="Disordered" evidence="2">
    <location>
        <begin position="1036"/>
        <end position="1055"/>
    </location>
</feature>
<evidence type="ECO:0000256" key="2">
    <source>
        <dbReference type="SAM" id="MobiDB-lite"/>
    </source>
</evidence>
<feature type="region of interest" description="Disordered" evidence="2">
    <location>
        <begin position="1172"/>
        <end position="1207"/>
    </location>
</feature>
<reference evidence="3" key="1">
    <citation type="submission" date="2015-05" db="UniProtKB">
        <authorList>
            <consortium name="EnsemblMetazoa"/>
        </authorList>
    </citation>
    <scope>IDENTIFICATION</scope>
</reference>
<dbReference type="Gene3D" id="3.90.70.10">
    <property type="entry name" value="Cysteine proteinases"/>
    <property type="match status" value="1"/>
</dbReference>
<dbReference type="GO" id="GO:0005634">
    <property type="term" value="C:nucleus"/>
    <property type="evidence" value="ECO:0007669"/>
    <property type="project" value="TreeGrafter"/>
</dbReference>
<dbReference type="FunFam" id="3.90.70.10:FF:000007">
    <property type="entry name" value="Probable ubiquitin carboxyl-terminal hydrolase FAF-X"/>
    <property type="match status" value="1"/>
</dbReference>
<evidence type="ECO:0000256" key="1">
    <source>
        <dbReference type="ARBA" id="ARBA00009085"/>
    </source>
</evidence>
<feature type="compositionally biased region" description="Low complexity" evidence="2">
    <location>
        <begin position="1189"/>
        <end position="1207"/>
    </location>
</feature>
<dbReference type="OMA" id="WINSVEW"/>
<dbReference type="PANTHER" id="PTHR24006:SF925">
    <property type="entry name" value="UBIQUITINYL HYDROLASE 1"/>
    <property type="match status" value="1"/>
</dbReference>
<keyword evidence="4" id="KW-1185">Reference proteome</keyword>
<accession>T1HUH2</accession>
<feature type="region of interest" description="Disordered" evidence="2">
    <location>
        <begin position="1118"/>
        <end position="1146"/>
    </location>
</feature>
<dbReference type="Pfam" id="PF00443">
    <property type="entry name" value="UCH"/>
    <property type="match status" value="1"/>
</dbReference>
<proteinExistence type="inferred from homology"/>
<dbReference type="InterPro" id="IPR018200">
    <property type="entry name" value="USP_CS"/>
</dbReference>
<dbReference type="PROSITE" id="PS00972">
    <property type="entry name" value="USP_1"/>
    <property type="match status" value="1"/>
</dbReference>
<dbReference type="InterPro" id="IPR038765">
    <property type="entry name" value="Papain-like_cys_pep_sf"/>
</dbReference>
<feature type="compositionally biased region" description="Polar residues" evidence="2">
    <location>
        <begin position="1172"/>
        <end position="1182"/>
    </location>
</feature>
<dbReference type="InterPro" id="IPR001394">
    <property type="entry name" value="Peptidase_C19_UCH"/>
</dbReference>
<dbReference type="GO" id="GO:0004843">
    <property type="term" value="F:cysteine-type deubiquitinase activity"/>
    <property type="evidence" value="ECO:0007669"/>
    <property type="project" value="InterPro"/>
</dbReference>
<dbReference type="InterPro" id="IPR028889">
    <property type="entry name" value="USP"/>
</dbReference>
<evidence type="ECO:0000313" key="4">
    <source>
        <dbReference type="Proteomes" id="UP000015103"/>
    </source>
</evidence>
<dbReference type="STRING" id="13249.T1HUH2"/>
<dbReference type="PANTHER" id="PTHR24006">
    <property type="entry name" value="UBIQUITIN CARBOXYL-TERMINAL HYDROLASE"/>
    <property type="match status" value="1"/>
</dbReference>
<dbReference type="GO" id="GO:0016579">
    <property type="term" value="P:protein deubiquitination"/>
    <property type="evidence" value="ECO:0007669"/>
    <property type="project" value="InterPro"/>
</dbReference>
<comment type="similarity">
    <text evidence="1">Belongs to the peptidase C19 family.</text>
</comment>
<organism evidence="3 4">
    <name type="scientific">Rhodnius prolixus</name>
    <name type="common">Triatomid bug</name>
    <dbReference type="NCBI Taxonomy" id="13249"/>
    <lineage>
        <taxon>Eukaryota</taxon>
        <taxon>Metazoa</taxon>
        <taxon>Ecdysozoa</taxon>
        <taxon>Arthropoda</taxon>
        <taxon>Hexapoda</taxon>
        <taxon>Insecta</taxon>
        <taxon>Pterygota</taxon>
        <taxon>Neoptera</taxon>
        <taxon>Paraneoptera</taxon>
        <taxon>Hemiptera</taxon>
        <taxon>Heteroptera</taxon>
        <taxon>Panheteroptera</taxon>
        <taxon>Cimicomorpha</taxon>
        <taxon>Reduviidae</taxon>
        <taxon>Triatominae</taxon>
        <taxon>Rhodnius</taxon>
    </lineage>
</organism>
<dbReference type="VEuPathDB" id="VectorBase:RPRC007692"/>
<dbReference type="InParanoid" id="T1HUH2"/>
<dbReference type="EMBL" id="ACPB03005512">
    <property type="status" value="NOT_ANNOTATED_CDS"/>
    <property type="molecule type" value="Genomic_DNA"/>
</dbReference>
<dbReference type="InterPro" id="IPR050164">
    <property type="entry name" value="Peptidase_C19"/>
</dbReference>
<name>T1HUH2_RHOPR</name>
<dbReference type="PROSITE" id="PS00973">
    <property type="entry name" value="USP_2"/>
    <property type="match status" value="1"/>
</dbReference>